<keyword evidence="5" id="KW-0378">Hydrolase</keyword>
<keyword evidence="10" id="KW-1185">Reference proteome</keyword>
<evidence type="ECO:0000256" key="1">
    <source>
        <dbReference type="ARBA" id="ARBA00012018"/>
    </source>
</evidence>
<dbReference type="Pfam" id="PF00882">
    <property type="entry name" value="Zn_dep_PLPC"/>
    <property type="match status" value="1"/>
</dbReference>
<keyword evidence="3" id="KW-0479">Metal-binding</keyword>
<dbReference type="PROSITE" id="PS51346">
    <property type="entry name" value="PROKAR_ZN_DEPEND_PLPC_2"/>
    <property type="match status" value="1"/>
</dbReference>
<dbReference type="InterPro" id="IPR008947">
    <property type="entry name" value="PLipase_C/P1_nuclease_dom_sf"/>
</dbReference>
<accession>A0ABU3NZD0</accession>
<dbReference type="CDD" id="cd11009">
    <property type="entry name" value="Zn_dep_PLPC"/>
    <property type="match status" value="1"/>
</dbReference>
<keyword evidence="6" id="KW-0862">Zinc</keyword>
<dbReference type="InterPro" id="IPR001531">
    <property type="entry name" value="Zn_PLipaseC"/>
</dbReference>
<dbReference type="SMART" id="SM00770">
    <property type="entry name" value="Zn_dep_PLPC"/>
    <property type="match status" value="1"/>
</dbReference>
<evidence type="ECO:0000313" key="10">
    <source>
        <dbReference type="Proteomes" id="UP001254848"/>
    </source>
</evidence>
<evidence type="ECO:0000256" key="4">
    <source>
        <dbReference type="ARBA" id="ARBA00022729"/>
    </source>
</evidence>
<dbReference type="SUPFAM" id="SSF48537">
    <property type="entry name" value="Phospholipase C/P1 nuclease"/>
    <property type="match status" value="1"/>
</dbReference>
<keyword evidence="4" id="KW-0732">Signal</keyword>
<name>A0ABU3NZD0_9FIRM</name>
<feature type="domain" description="Zn-dependent PLC" evidence="8">
    <location>
        <begin position="21"/>
        <end position="236"/>
    </location>
</feature>
<protein>
    <recommendedName>
        <fullName evidence="2">Phospholipase C</fullName>
        <ecNumber evidence="1">3.1.4.3</ecNumber>
    </recommendedName>
    <alternativeName>
        <fullName evidence="7">Phosphatidylcholine cholinephosphohydrolase</fullName>
    </alternativeName>
</protein>
<reference evidence="9 10" key="1">
    <citation type="submission" date="2023-07" db="EMBL/GenBank/DDBJ databases">
        <title>The novel representative of Negativicutes class, Anaeroselena agilis gen. nov. sp. nov.</title>
        <authorList>
            <person name="Prokofeva M.I."/>
            <person name="Elcheninov A.G."/>
            <person name="Klyukina A."/>
            <person name="Kublanov I.V."/>
            <person name="Frolov E.N."/>
            <person name="Podosokorskaya O.A."/>
        </authorList>
    </citation>
    <scope>NUCLEOTIDE SEQUENCE [LARGE SCALE GENOMIC DNA]</scope>
    <source>
        <strain evidence="9 10">4137-cl</strain>
    </source>
</reference>
<dbReference type="Gene3D" id="1.10.575.10">
    <property type="entry name" value="P1 Nuclease"/>
    <property type="match status" value="1"/>
</dbReference>
<dbReference type="InterPro" id="IPR029002">
    <property type="entry name" value="PLPC/GPLD1"/>
</dbReference>
<sequence>MKTTGKATASEVCLRLLLAAVSPLQGMLDRPGITHGFCNRQALQILRGDGFTRYAEFLQLFGQELDCGVYWADQGWKNIHHYFEPTSGKGLWHFANARQQFAAYYRTALLSLRRADPRRAAFLLGAAAHLVQDLCVPHHARAKMLDGHKQYETWVEKRFDRYAVNTRGVYGEDHPACSLLVANAVIAADFFDSVKREEDETAYHKTTEILLPLAQRTTAGLMWHFANEAVKAGIDMTTAVAARKAVA</sequence>
<evidence type="ECO:0000259" key="8">
    <source>
        <dbReference type="PROSITE" id="PS51346"/>
    </source>
</evidence>
<evidence type="ECO:0000256" key="3">
    <source>
        <dbReference type="ARBA" id="ARBA00022723"/>
    </source>
</evidence>
<evidence type="ECO:0000256" key="7">
    <source>
        <dbReference type="ARBA" id="ARBA00031285"/>
    </source>
</evidence>
<dbReference type="Proteomes" id="UP001254848">
    <property type="component" value="Unassembled WGS sequence"/>
</dbReference>
<organism evidence="9 10">
    <name type="scientific">Anaeroselena agilis</name>
    <dbReference type="NCBI Taxonomy" id="3063788"/>
    <lineage>
        <taxon>Bacteria</taxon>
        <taxon>Bacillati</taxon>
        <taxon>Bacillota</taxon>
        <taxon>Negativicutes</taxon>
        <taxon>Acetonemataceae</taxon>
        <taxon>Anaeroselena</taxon>
    </lineage>
</organism>
<comment type="caution">
    <text evidence="9">The sequence shown here is derived from an EMBL/GenBank/DDBJ whole genome shotgun (WGS) entry which is preliminary data.</text>
</comment>
<evidence type="ECO:0000256" key="6">
    <source>
        <dbReference type="ARBA" id="ARBA00022833"/>
    </source>
</evidence>
<dbReference type="EC" id="3.1.4.3" evidence="1"/>
<proteinExistence type="predicted"/>
<evidence type="ECO:0000256" key="2">
    <source>
        <dbReference type="ARBA" id="ARBA00018391"/>
    </source>
</evidence>
<evidence type="ECO:0000256" key="5">
    <source>
        <dbReference type="ARBA" id="ARBA00022801"/>
    </source>
</evidence>
<gene>
    <name evidence="9" type="ORF">Q4T40_12930</name>
</gene>
<dbReference type="RefSeq" id="WP_413780639.1">
    <property type="nucleotide sequence ID" value="NZ_JAUOZS010000001.1"/>
</dbReference>
<evidence type="ECO:0000313" key="9">
    <source>
        <dbReference type="EMBL" id="MDT8902153.1"/>
    </source>
</evidence>
<dbReference type="EMBL" id="JAUOZS010000001">
    <property type="protein sequence ID" value="MDT8902153.1"/>
    <property type="molecule type" value="Genomic_DNA"/>
</dbReference>